<evidence type="ECO:0000256" key="9">
    <source>
        <dbReference type="SAM" id="MobiDB-lite"/>
    </source>
</evidence>
<evidence type="ECO:0000256" key="1">
    <source>
        <dbReference type="ARBA" id="ARBA00004651"/>
    </source>
</evidence>
<feature type="domain" description="Kazal-like" evidence="11">
    <location>
        <begin position="292"/>
        <end position="347"/>
    </location>
</feature>
<feature type="transmembrane region" description="Helical" evidence="8">
    <location>
        <begin position="177"/>
        <end position="196"/>
    </location>
</feature>
<accession>A0ABM1JUP7</accession>
<evidence type="ECO:0000313" key="13">
    <source>
        <dbReference type="RefSeq" id="XP_015265184.1"/>
    </source>
</evidence>
<evidence type="ECO:0000259" key="11">
    <source>
        <dbReference type="PROSITE" id="PS51465"/>
    </source>
</evidence>
<comment type="similarity">
    <text evidence="2 8">Belongs to the organo anion transporter (TC 2.A.60) family.</text>
</comment>
<feature type="compositionally biased region" description="Basic and acidic residues" evidence="9">
    <location>
        <begin position="501"/>
        <end position="512"/>
    </location>
</feature>
<evidence type="ECO:0000256" key="4">
    <source>
        <dbReference type="ARBA" id="ARBA00022692"/>
    </source>
</evidence>
<protein>
    <recommendedName>
        <fullName evidence="8">Solute carrier organic anion transporter family member</fullName>
    </recommendedName>
</protein>
<evidence type="ECO:0000256" key="2">
    <source>
        <dbReference type="ARBA" id="ARBA00009657"/>
    </source>
</evidence>
<dbReference type="InterPro" id="IPR036259">
    <property type="entry name" value="MFS_trans_sf"/>
</dbReference>
<evidence type="ECO:0000256" key="3">
    <source>
        <dbReference type="ARBA" id="ARBA00022475"/>
    </source>
</evidence>
<feature type="transmembrane region" description="Helical" evidence="8">
    <location>
        <begin position="409"/>
        <end position="430"/>
    </location>
</feature>
<dbReference type="Gene3D" id="1.20.1250.20">
    <property type="entry name" value="MFS general substrate transporter like domains"/>
    <property type="match status" value="1"/>
</dbReference>
<keyword evidence="5 8" id="KW-1133">Transmembrane helix</keyword>
<dbReference type="SUPFAM" id="SSF100895">
    <property type="entry name" value="Kazal-type serine protease inhibitors"/>
    <property type="match status" value="1"/>
</dbReference>
<evidence type="ECO:0000256" key="5">
    <source>
        <dbReference type="ARBA" id="ARBA00022989"/>
    </source>
</evidence>
<dbReference type="PROSITE" id="PS50850">
    <property type="entry name" value="MFS"/>
    <property type="match status" value="1"/>
</dbReference>
<evidence type="ECO:0000256" key="7">
    <source>
        <dbReference type="ARBA" id="ARBA00023157"/>
    </source>
</evidence>
<feature type="transmembrane region" description="Helical" evidence="8">
    <location>
        <begin position="216"/>
        <end position="237"/>
    </location>
</feature>
<reference evidence="13" key="1">
    <citation type="submission" date="2025-08" db="UniProtKB">
        <authorList>
            <consortium name="RefSeq"/>
        </authorList>
    </citation>
    <scope>IDENTIFICATION</scope>
</reference>
<evidence type="ECO:0000259" key="10">
    <source>
        <dbReference type="PROSITE" id="PS50850"/>
    </source>
</evidence>
<keyword evidence="3" id="KW-1003">Cell membrane</keyword>
<comment type="caution">
    <text evidence="8">Lacks conserved residue(s) required for the propagation of feature annotation.</text>
</comment>
<keyword evidence="12" id="KW-1185">Reference proteome</keyword>
<keyword evidence="4 8" id="KW-0812">Transmembrane</keyword>
<dbReference type="Gene3D" id="3.30.60.30">
    <property type="match status" value="1"/>
</dbReference>
<dbReference type="PANTHER" id="PTHR11388">
    <property type="entry name" value="ORGANIC ANION TRANSPORTER"/>
    <property type="match status" value="1"/>
</dbReference>
<feature type="transmembrane region" description="Helical" evidence="8">
    <location>
        <begin position="249"/>
        <end position="268"/>
    </location>
</feature>
<evidence type="ECO:0000256" key="6">
    <source>
        <dbReference type="ARBA" id="ARBA00023136"/>
    </source>
</evidence>
<dbReference type="InterPro" id="IPR004156">
    <property type="entry name" value="OATP"/>
</dbReference>
<name>A0ABM1JUP7_GEKJA</name>
<dbReference type="NCBIfam" id="TIGR00805">
    <property type="entry name" value="oat"/>
    <property type="match status" value="1"/>
</dbReference>
<feature type="non-terminal residue" evidence="13">
    <location>
        <position position="1"/>
    </location>
</feature>
<keyword evidence="7" id="KW-1015">Disulfide bond</keyword>
<feature type="domain" description="Major facilitator superfamily (MFS) profile" evidence="10">
    <location>
        <begin position="1"/>
        <end position="491"/>
    </location>
</feature>
<dbReference type="Proteomes" id="UP000694871">
    <property type="component" value="Unplaced"/>
</dbReference>
<dbReference type="InterPro" id="IPR002350">
    <property type="entry name" value="Kazal_dom"/>
</dbReference>
<feature type="transmembrane region" description="Helical" evidence="8">
    <location>
        <begin position="94"/>
        <end position="118"/>
    </location>
</feature>
<dbReference type="Pfam" id="PF07648">
    <property type="entry name" value="Kazal_2"/>
    <property type="match status" value="1"/>
</dbReference>
<dbReference type="Pfam" id="PF03137">
    <property type="entry name" value="OATP"/>
    <property type="match status" value="1"/>
</dbReference>
<dbReference type="RefSeq" id="XP_015265184.1">
    <property type="nucleotide sequence ID" value="XM_015409698.1"/>
</dbReference>
<feature type="transmembrane region" description="Helical" evidence="8">
    <location>
        <begin position="373"/>
        <end position="397"/>
    </location>
</feature>
<keyword evidence="6 8" id="KW-0472">Membrane</keyword>
<organism evidence="12 13">
    <name type="scientific">Gekko japonicus</name>
    <name type="common">Schlegel's Japanese gecko</name>
    <dbReference type="NCBI Taxonomy" id="146911"/>
    <lineage>
        <taxon>Eukaryota</taxon>
        <taxon>Metazoa</taxon>
        <taxon>Chordata</taxon>
        <taxon>Craniata</taxon>
        <taxon>Vertebrata</taxon>
        <taxon>Euteleostomi</taxon>
        <taxon>Lepidosauria</taxon>
        <taxon>Squamata</taxon>
        <taxon>Bifurcata</taxon>
        <taxon>Gekkota</taxon>
        <taxon>Gekkonidae</taxon>
        <taxon>Gekkoninae</taxon>
        <taxon>Gekko</taxon>
    </lineage>
</organism>
<dbReference type="GeneID" id="107109126"/>
<comment type="subcellular location">
    <subcellularLocation>
        <location evidence="1 8">Cell membrane</location>
        <topology evidence="1 8">Multi-pass membrane protein</topology>
    </subcellularLocation>
</comment>
<feature type="transmembrane region" description="Helical" evidence="8">
    <location>
        <begin position="463"/>
        <end position="486"/>
    </location>
</feature>
<feature type="transmembrane region" description="Helical" evidence="8">
    <location>
        <begin position="46"/>
        <end position="74"/>
    </location>
</feature>
<dbReference type="InterPro" id="IPR020846">
    <property type="entry name" value="MFS_dom"/>
</dbReference>
<sequence length="531" mass="58252">CEKETSSNAWIYVLLGNVLRGIGETPITPLGISYLDDFSKEEDSPFYVGILHTIAMIGPMAGFLLGSLVARLYVDIGFVDLGTVNITPTDSRWVGAWWLGFIVSGFIHLLSGIPFCFLPKSLNVEEEPRLMQKPPEAVQLNGDGCQIPKSETQEGAKWTSGLKDFFKSLKRVLSNRMYTLLLFISLLQFSSFIGYLTYNPKYMEQQYGQSASRSNFITGVIILPAVCLGLLLGGFIMKKYKLGILGATKMAFLTSGIAFLISVLYIVMDCENRKVAGLTVPYEGQPVPQHASSLSSACNSDCNCGANQWDPVCGEDGITYVSACFAGCKDLMGSGKNTVFHNCSCIENVGFMRRNFSAVLGECPKSDECSRKFIYFIAIKLISSFFYALGGTPFYMIMIRCVHEDLKSLSLGVFMLVVRTLAGILAPAYFGAVIDRTCLKWARTGCGSRGACRLYDATAYRYAFLGLVFGLRGPSYLLGVLFYWLVKKHFGRKEAAGTGNEQKEGTLNEDAKPNGAYSVADASEADKETSM</sequence>
<proteinExistence type="inferred from homology"/>
<keyword evidence="8" id="KW-0406">Ion transport</keyword>
<feature type="region of interest" description="Disordered" evidence="9">
    <location>
        <begin position="494"/>
        <end position="531"/>
    </location>
</feature>
<gene>
    <name evidence="13" type="primary">LOC107109126</name>
</gene>
<dbReference type="SUPFAM" id="SSF103473">
    <property type="entry name" value="MFS general substrate transporter"/>
    <property type="match status" value="1"/>
</dbReference>
<dbReference type="InterPro" id="IPR036058">
    <property type="entry name" value="Kazal_dom_sf"/>
</dbReference>
<evidence type="ECO:0000256" key="8">
    <source>
        <dbReference type="RuleBase" id="RU362056"/>
    </source>
</evidence>
<keyword evidence="8" id="KW-0813">Transport</keyword>
<dbReference type="PANTHER" id="PTHR11388:SF89">
    <property type="entry name" value="SOLUTE CARRIER ORGANIC ANION TRANSPORTER FAMILY MEMBER 1B3"/>
    <property type="match status" value="1"/>
</dbReference>
<dbReference type="PROSITE" id="PS51465">
    <property type="entry name" value="KAZAL_2"/>
    <property type="match status" value="1"/>
</dbReference>
<evidence type="ECO:0000313" key="12">
    <source>
        <dbReference type="Proteomes" id="UP000694871"/>
    </source>
</evidence>